<feature type="transmembrane region" description="Helical" evidence="9">
    <location>
        <begin position="187"/>
        <end position="212"/>
    </location>
</feature>
<dbReference type="Proteomes" id="UP001549320">
    <property type="component" value="Unassembled WGS sequence"/>
</dbReference>
<dbReference type="CDD" id="cd06582">
    <property type="entry name" value="TM_PBP1_LivH_like"/>
    <property type="match status" value="1"/>
</dbReference>
<protein>
    <submittedName>
        <fullName evidence="10">Branched-chain amino acid transport system permease protein</fullName>
    </submittedName>
</protein>
<evidence type="ECO:0000256" key="5">
    <source>
        <dbReference type="ARBA" id="ARBA00022970"/>
    </source>
</evidence>
<keyword evidence="5" id="KW-0029">Amino-acid transport</keyword>
<dbReference type="PANTHER" id="PTHR11795:SF452">
    <property type="entry name" value="ABC TRANSPORTER PERMEASE PROTEIN"/>
    <property type="match status" value="1"/>
</dbReference>
<keyword evidence="4 9" id="KW-0812">Transmembrane</keyword>
<evidence type="ECO:0000256" key="4">
    <source>
        <dbReference type="ARBA" id="ARBA00022692"/>
    </source>
</evidence>
<feature type="transmembrane region" description="Helical" evidence="9">
    <location>
        <begin position="97"/>
        <end position="117"/>
    </location>
</feature>
<evidence type="ECO:0000256" key="6">
    <source>
        <dbReference type="ARBA" id="ARBA00022989"/>
    </source>
</evidence>
<evidence type="ECO:0000256" key="2">
    <source>
        <dbReference type="ARBA" id="ARBA00022448"/>
    </source>
</evidence>
<dbReference type="InterPro" id="IPR052157">
    <property type="entry name" value="BCAA_transport_permease"/>
</dbReference>
<dbReference type="InterPro" id="IPR001851">
    <property type="entry name" value="ABC_transp_permease"/>
</dbReference>
<comment type="subcellular location">
    <subcellularLocation>
        <location evidence="1">Cell membrane</location>
        <topology evidence="1">Multi-pass membrane protein</topology>
    </subcellularLocation>
</comment>
<comment type="caution">
    <text evidence="10">The sequence shown here is derived from an EMBL/GenBank/DDBJ whole genome shotgun (WGS) entry which is preliminary data.</text>
</comment>
<dbReference type="Pfam" id="PF02653">
    <property type="entry name" value="BPD_transp_2"/>
    <property type="match status" value="1"/>
</dbReference>
<keyword evidence="7 9" id="KW-0472">Membrane</keyword>
<organism evidence="10 11">
    <name type="scientific">Ottowia thiooxydans</name>
    <dbReference type="NCBI Taxonomy" id="219182"/>
    <lineage>
        <taxon>Bacteria</taxon>
        <taxon>Pseudomonadati</taxon>
        <taxon>Pseudomonadota</taxon>
        <taxon>Betaproteobacteria</taxon>
        <taxon>Burkholderiales</taxon>
        <taxon>Comamonadaceae</taxon>
        <taxon>Ottowia</taxon>
    </lineage>
</organism>
<keyword evidence="2" id="KW-0813">Transport</keyword>
<evidence type="ECO:0000256" key="1">
    <source>
        <dbReference type="ARBA" id="ARBA00004651"/>
    </source>
</evidence>
<evidence type="ECO:0000256" key="9">
    <source>
        <dbReference type="SAM" id="Phobius"/>
    </source>
</evidence>
<comment type="similarity">
    <text evidence="8">Belongs to the binding-protein-dependent transport system permease family. LivHM subfamily.</text>
</comment>
<feature type="transmembrane region" description="Helical" evidence="9">
    <location>
        <begin position="224"/>
        <end position="248"/>
    </location>
</feature>
<evidence type="ECO:0000256" key="3">
    <source>
        <dbReference type="ARBA" id="ARBA00022475"/>
    </source>
</evidence>
<dbReference type="EMBL" id="JBEPSH010000001">
    <property type="protein sequence ID" value="MET4575015.1"/>
    <property type="molecule type" value="Genomic_DNA"/>
</dbReference>
<feature type="transmembrane region" description="Helical" evidence="9">
    <location>
        <begin position="137"/>
        <end position="158"/>
    </location>
</feature>
<name>A0ABV2Q1W1_9BURK</name>
<feature type="transmembrane region" description="Helical" evidence="9">
    <location>
        <begin position="66"/>
        <end position="85"/>
    </location>
</feature>
<evidence type="ECO:0000313" key="11">
    <source>
        <dbReference type="Proteomes" id="UP001549320"/>
    </source>
</evidence>
<reference evidence="10 11" key="1">
    <citation type="submission" date="2024-06" db="EMBL/GenBank/DDBJ databases">
        <title>Sorghum-associated microbial communities from plants grown in Nebraska, USA.</title>
        <authorList>
            <person name="Schachtman D."/>
        </authorList>
    </citation>
    <scope>NUCLEOTIDE SEQUENCE [LARGE SCALE GENOMIC DNA]</scope>
    <source>
        <strain evidence="10 11">2709</strain>
    </source>
</reference>
<keyword evidence="3" id="KW-1003">Cell membrane</keyword>
<evidence type="ECO:0000256" key="8">
    <source>
        <dbReference type="ARBA" id="ARBA00037998"/>
    </source>
</evidence>
<dbReference type="PANTHER" id="PTHR11795">
    <property type="entry name" value="BRANCHED-CHAIN AMINO ACID TRANSPORT SYSTEM PERMEASE PROTEIN LIVH"/>
    <property type="match status" value="1"/>
</dbReference>
<keyword evidence="11" id="KW-1185">Reference proteome</keyword>
<evidence type="ECO:0000256" key="7">
    <source>
        <dbReference type="ARBA" id="ARBA00023136"/>
    </source>
</evidence>
<feature type="transmembrane region" description="Helical" evidence="9">
    <location>
        <begin position="12"/>
        <end position="31"/>
    </location>
</feature>
<sequence>MIGLIEQMAVNGLMAGLVYTLMALGFTLVFGIMRMVNFAHGEFYMIGAFAVLALNSQLGLGYFPAVILATVITALFGATVERVLYRPFVGRELGGMIMSLAVGITLQALALIFFGPADLSVDRPVTGIWRVHEAVIPLDRAVVAVCAVVALVIFQLFLRHTRMGLAMQAVAQDRETASLMGVEAGSVYLRSFAIAAALAGLAGALMAPVYTVAPTMGELPMLKAFVVVILGGLGSVPGAVLGGLLIGLSESVFSTMFNTTLALIASFVIVLAVIIVKPNGLWARGGR</sequence>
<proteinExistence type="inferred from homology"/>
<evidence type="ECO:0000313" key="10">
    <source>
        <dbReference type="EMBL" id="MET4575015.1"/>
    </source>
</evidence>
<gene>
    <name evidence="10" type="ORF">ABIE13_000112</name>
</gene>
<feature type="transmembrane region" description="Helical" evidence="9">
    <location>
        <begin position="255"/>
        <end position="276"/>
    </location>
</feature>
<dbReference type="RefSeq" id="WP_354440228.1">
    <property type="nucleotide sequence ID" value="NZ_JBEPSH010000001.1"/>
</dbReference>
<accession>A0ABV2Q1W1</accession>
<keyword evidence="6 9" id="KW-1133">Transmembrane helix</keyword>